<dbReference type="InParanoid" id="A0A2I2YMY8"/>
<evidence type="ECO:0000313" key="2">
    <source>
        <dbReference type="Proteomes" id="UP000001519"/>
    </source>
</evidence>
<dbReference type="OMA" id="CPVPQEP"/>
<organism evidence="1 2">
    <name type="scientific">Gorilla gorilla gorilla</name>
    <name type="common">Western lowland gorilla</name>
    <dbReference type="NCBI Taxonomy" id="9595"/>
    <lineage>
        <taxon>Eukaryota</taxon>
        <taxon>Metazoa</taxon>
        <taxon>Chordata</taxon>
        <taxon>Craniata</taxon>
        <taxon>Vertebrata</taxon>
        <taxon>Euteleostomi</taxon>
        <taxon>Mammalia</taxon>
        <taxon>Eutheria</taxon>
        <taxon>Euarchontoglires</taxon>
        <taxon>Primates</taxon>
        <taxon>Haplorrhini</taxon>
        <taxon>Catarrhini</taxon>
        <taxon>Hominidae</taxon>
        <taxon>Gorilla</taxon>
    </lineage>
</organism>
<evidence type="ECO:0000313" key="1">
    <source>
        <dbReference type="Ensembl" id="ENSGGOP00000036084.1"/>
    </source>
</evidence>
<proteinExistence type="predicted"/>
<dbReference type="AlphaFoldDB" id="A0A2I2YMY8"/>
<reference evidence="1 2" key="2">
    <citation type="journal article" date="2012" name="Nature">
        <title>Insights into hominid evolution from the gorilla genome sequence.</title>
        <authorList>
            <person name="Scally A."/>
            <person name="Dutheil J.Y."/>
            <person name="Hillier L.W."/>
            <person name="Jordan G.E."/>
            <person name="Goodhead I."/>
            <person name="Herrero J."/>
            <person name="Hobolth A."/>
            <person name="Lappalainen T."/>
            <person name="Mailund T."/>
            <person name="Marques-Bonet T."/>
            <person name="McCarthy S."/>
            <person name="Montgomery S.H."/>
            <person name="Schwalie P.C."/>
            <person name="Tang Y.A."/>
            <person name="Ward M.C."/>
            <person name="Xue Y."/>
            <person name="Yngvadottir B."/>
            <person name="Alkan C."/>
            <person name="Andersen L.N."/>
            <person name="Ayub Q."/>
            <person name="Ball E.V."/>
            <person name="Beal K."/>
            <person name="Bradley B.J."/>
            <person name="Chen Y."/>
            <person name="Clee C.M."/>
            <person name="Fitzgerald S."/>
            <person name="Graves T.A."/>
            <person name="Gu Y."/>
            <person name="Heath P."/>
            <person name="Heger A."/>
            <person name="Karakoc E."/>
            <person name="Kolb-Kokocinski A."/>
            <person name="Laird G.K."/>
            <person name="Lunter G."/>
            <person name="Meader S."/>
            <person name="Mort M."/>
            <person name="Mullikin J.C."/>
            <person name="Munch K."/>
            <person name="O'Connor T.D."/>
            <person name="Phillips A.D."/>
            <person name="Prado-Martinez J."/>
            <person name="Rogers A.S."/>
            <person name="Sajjadian S."/>
            <person name="Schmidt D."/>
            <person name="Shaw K."/>
            <person name="Simpson J.T."/>
            <person name="Stenson P.D."/>
            <person name="Turner D.J."/>
            <person name="Vigilant L."/>
            <person name="Vilella A.J."/>
            <person name="Whitener W."/>
            <person name="Zhu B."/>
            <person name="Cooper D.N."/>
            <person name="de Jong P."/>
            <person name="Dermitzakis E.T."/>
            <person name="Eichler E.E."/>
            <person name="Flicek P."/>
            <person name="Goldman N."/>
            <person name="Mundy N.I."/>
            <person name="Ning Z."/>
            <person name="Odom D.T."/>
            <person name="Ponting C.P."/>
            <person name="Quail M.A."/>
            <person name="Ryder O.A."/>
            <person name="Searle S.M."/>
            <person name="Warren W.C."/>
            <person name="Wilson R.K."/>
            <person name="Schierup M.H."/>
            <person name="Rogers J."/>
            <person name="Tyler-Smith C."/>
            <person name="Durbin R."/>
        </authorList>
    </citation>
    <scope>NUCLEOTIDE SEQUENCE [LARGE SCALE GENOMIC DNA]</scope>
</reference>
<accession>A0A2I2YMY8</accession>
<keyword evidence="2" id="KW-1185">Reference proteome</keyword>
<reference evidence="1" key="4">
    <citation type="submission" date="2025-09" db="UniProtKB">
        <authorList>
            <consortium name="Ensembl"/>
        </authorList>
    </citation>
    <scope>IDENTIFICATION</scope>
</reference>
<protein>
    <submittedName>
        <fullName evidence="1">Uncharacterized protein</fullName>
    </submittedName>
</protein>
<dbReference type="Bgee" id="ENSGGOG00000042432">
    <property type="expression patterns" value="Expressed in heart and 4 other cell types or tissues"/>
</dbReference>
<dbReference type="GeneTree" id="ENSGT00910000147385"/>
<name>A0A2I2YMY8_GORGO</name>
<reference evidence="1" key="3">
    <citation type="submission" date="2025-08" db="UniProtKB">
        <authorList>
            <consortium name="Ensembl"/>
        </authorList>
    </citation>
    <scope>IDENTIFICATION</scope>
</reference>
<dbReference type="EMBL" id="CABD030098134">
    <property type="status" value="NOT_ANNOTATED_CDS"/>
    <property type="molecule type" value="Genomic_DNA"/>
</dbReference>
<sequence>MPFLELKKPWTQTAALLNKGQSYSCPFRAAWCDTQASPRPSTHRLCPVPQEPSHSVALWILPLVLLGRSSCWPVSGGEDECLSLRPHHGWRLKLGGRQACAESRSPWAHLTQVLRSSRVRRSLRPFSLGDALRITLCAM</sequence>
<dbReference type="Ensembl" id="ENSGGOT00000054489.1">
    <property type="protein sequence ID" value="ENSGGOP00000036084.1"/>
    <property type="gene ID" value="ENSGGOG00000042432.1"/>
</dbReference>
<dbReference type="Proteomes" id="UP000001519">
    <property type="component" value="Chromosome 15"/>
</dbReference>
<reference evidence="2" key="1">
    <citation type="submission" date="2011-05" db="EMBL/GenBank/DDBJ databases">
        <title>Insights into the evolution of the great apes provided by the gorilla genome.</title>
        <authorList>
            <person name="Scally A."/>
        </authorList>
    </citation>
    <scope>NUCLEOTIDE SEQUENCE [LARGE SCALE GENOMIC DNA]</scope>
</reference>